<evidence type="ECO:0000256" key="1">
    <source>
        <dbReference type="SAM" id="SignalP"/>
    </source>
</evidence>
<dbReference type="KEGG" id="apre:CNX65_17205"/>
<evidence type="ECO:0000313" key="3">
    <source>
        <dbReference type="Proteomes" id="UP000218505"/>
    </source>
</evidence>
<evidence type="ECO:0008006" key="4">
    <source>
        <dbReference type="Google" id="ProtNLM"/>
    </source>
</evidence>
<keyword evidence="1" id="KW-0732">Signal</keyword>
<evidence type="ECO:0000313" key="2">
    <source>
        <dbReference type="EMBL" id="ATE54803.1"/>
    </source>
</evidence>
<proteinExistence type="predicted"/>
<accession>A0A290Z758</accession>
<dbReference type="EMBL" id="CP023445">
    <property type="protein sequence ID" value="ATE54803.1"/>
    <property type="molecule type" value="Genomic_DNA"/>
</dbReference>
<dbReference type="Gene3D" id="2.80.10.50">
    <property type="match status" value="1"/>
</dbReference>
<dbReference type="InterPro" id="IPR035992">
    <property type="entry name" value="Ricin_B-like_lectins"/>
</dbReference>
<organism evidence="2 3">
    <name type="scientific">Actinosynnema pretiosum</name>
    <dbReference type="NCBI Taxonomy" id="42197"/>
    <lineage>
        <taxon>Bacteria</taxon>
        <taxon>Bacillati</taxon>
        <taxon>Actinomycetota</taxon>
        <taxon>Actinomycetes</taxon>
        <taxon>Pseudonocardiales</taxon>
        <taxon>Pseudonocardiaceae</taxon>
        <taxon>Actinosynnema</taxon>
    </lineage>
</organism>
<sequence>MTCCASLALAAGPAAPAAIAQPNGVYLVESRIGDSTLLLTAGLPGSTVPVASTSTSEGEQFWLVSRVTDQSWTIYDVLGEDYLGFDGGSGVTLGTQPYQWFIEEVTTANGGYSVIVVPDTSPRLVLTVADTAGATRPLSLTADADQDSQHWQLQSLSR</sequence>
<gene>
    <name evidence="2" type="ORF">CNX65_17205</name>
</gene>
<dbReference type="AlphaFoldDB" id="A0A290Z758"/>
<feature type="signal peptide" evidence="1">
    <location>
        <begin position="1"/>
        <end position="20"/>
    </location>
</feature>
<name>A0A290Z758_9PSEU</name>
<protein>
    <recommendedName>
        <fullName evidence="4">Ricin B lectin domain-containing protein</fullName>
    </recommendedName>
</protein>
<dbReference type="SUPFAM" id="SSF50370">
    <property type="entry name" value="Ricin B-like lectins"/>
    <property type="match status" value="1"/>
</dbReference>
<feature type="chain" id="PRO_5012425720" description="Ricin B lectin domain-containing protein" evidence="1">
    <location>
        <begin position="21"/>
        <end position="158"/>
    </location>
</feature>
<keyword evidence="3" id="KW-1185">Reference proteome</keyword>
<dbReference type="Proteomes" id="UP000218505">
    <property type="component" value="Chromosome"/>
</dbReference>
<reference evidence="2" key="1">
    <citation type="submission" date="2017-09" db="EMBL/GenBank/DDBJ databases">
        <title>Complete Genome Sequence of ansamitocin-producing Bacterium Actinosynnema pretiosum X47.</title>
        <authorList>
            <person name="Cao G."/>
            <person name="Zong G."/>
            <person name="Zhong C."/>
            <person name="Fu J."/>
        </authorList>
    </citation>
    <scope>NUCLEOTIDE SEQUENCE [LARGE SCALE GENOMIC DNA]</scope>
    <source>
        <strain evidence="2">X47</strain>
    </source>
</reference>